<evidence type="ECO:0000313" key="3">
    <source>
        <dbReference type="Proteomes" id="UP000706333"/>
    </source>
</evidence>
<gene>
    <name evidence="2" type="ORF">CCR87_16335</name>
</gene>
<evidence type="ECO:0000256" key="1">
    <source>
        <dbReference type="SAM" id="MobiDB-lite"/>
    </source>
</evidence>
<protein>
    <submittedName>
        <fullName evidence="2">Uncharacterized protein</fullName>
    </submittedName>
</protein>
<comment type="caution">
    <text evidence="2">The sequence shown here is derived from an EMBL/GenBank/DDBJ whole genome shotgun (WGS) entry which is preliminary data.</text>
</comment>
<dbReference type="Proteomes" id="UP000706333">
    <property type="component" value="Unassembled WGS sequence"/>
</dbReference>
<feature type="region of interest" description="Disordered" evidence="1">
    <location>
        <begin position="33"/>
        <end position="82"/>
    </location>
</feature>
<proteinExistence type="predicted"/>
<dbReference type="AlphaFoldDB" id="A0A934TNC0"/>
<reference evidence="2" key="1">
    <citation type="submission" date="2017-05" db="EMBL/GenBank/DDBJ databases">
        <authorList>
            <person name="Imhoff J.F."/>
            <person name="Rahn T."/>
            <person name="Kuenzel S."/>
            <person name="Neulinger S.C."/>
        </authorList>
    </citation>
    <scope>NUCLEOTIDE SEQUENCE</scope>
    <source>
        <strain evidence="2">LMG 28126</strain>
    </source>
</reference>
<accession>A0A934TNC0</accession>
<keyword evidence="3" id="KW-1185">Reference proteome</keyword>
<evidence type="ECO:0000313" key="2">
    <source>
        <dbReference type="EMBL" id="MBK5928883.1"/>
    </source>
</evidence>
<dbReference type="RefSeq" id="WP_201158648.1">
    <property type="nucleotide sequence ID" value="NZ_NHSD01000330.1"/>
</dbReference>
<feature type="compositionally biased region" description="Basic and acidic residues" evidence="1">
    <location>
        <begin position="33"/>
        <end position="42"/>
    </location>
</feature>
<sequence length="82" mass="8570">MGHDWVFEVLTDMKSYARRHGFDDLAARLEETEHAARRDISRADGPGSDTGSDGGSDTGSDTGSDGGSPPPTGLPQRPARGG</sequence>
<name>A0A934TNC0_9RHOB</name>
<reference evidence="2" key="2">
    <citation type="journal article" date="2020" name="Microorganisms">
        <title>Osmotic Adaptation and Compatible Solute Biosynthesis of Phototrophic Bacteria as Revealed from Genome Analyses.</title>
        <authorList>
            <person name="Imhoff J.F."/>
            <person name="Rahn T."/>
            <person name="Kunzel S."/>
            <person name="Keller A."/>
            <person name="Neulinger S.C."/>
        </authorList>
    </citation>
    <scope>NUCLEOTIDE SEQUENCE</scope>
    <source>
        <strain evidence="2">LMG 28126</strain>
    </source>
</reference>
<dbReference type="EMBL" id="NHSD01000330">
    <property type="protein sequence ID" value="MBK5928883.1"/>
    <property type="molecule type" value="Genomic_DNA"/>
</dbReference>
<organism evidence="2 3">
    <name type="scientific">Rhodobaculum claviforme</name>
    <dbReference type="NCBI Taxonomy" id="1549854"/>
    <lineage>
        <taxon>Bacteria</taxon>
        <taxon>Pseudomonadati</taxon>
        <taxon>Pseudomonadota</taxon>
        <taxon>Alphaproteobacteria</taxon>
        <taxon>Rhodobacterales</taxon>
        <taxon>Paracoccaceae</taxon>
        <taxon>Rhodobaculum</taxon>
    </lineage>
</organism>